<name>A0A0M4L5Z2_9HYPH</name>
<dbReference type="PROSITE" id="PS51208">
    <property type="entry name" value="AUTOTRANSPORTER"/>
    <property type="match status" value="1"/>
</dbReference>
<evidence type="ECO:0000313" key="3">
    <source>
        <dbReference type="Proteomes" id="UP000057213"/>
    </source>
</evidence>
<dbReference type="AlphaFoldDB" id="A0A0M4L5Z2"/>
<feature type="domain" description="Autotransporter" evidence="1">
    <location>
        <begin position="758"/>
        <end position="1036"/>
    </location>
</feature>
<dbReference type="SMART" id="SM00869">
    <property type="entry name" value="Autotransporter"/>
    <property type="match status" value="1"/>
</dbReference>
<evidence type="ECO:0000259" key="1">
    <source>
        <dbReference type="PROSITE" id="PS51208"/>
    </source>
</evidence>
<dbReference type="EMBL" id="CP010401">
    <property type="protein sequence ID" value="ALE02933.1"/>
    <property type="molecule type" value="Genomic_DNA"/>
</dbReference>
<accession>A0A0M4L5Z2</accession>
<reference evidence="2 3" key="1">
    <citation type="journal article" date="2015" name="Genome Announc.">
        <title>Complete Genome Sequence of Bartonella ancashensis Strain 20.00, Isolated from the Blood of a Patient with Verruga Peruana.</title>
        <authorList>
            <person name="Hang J."/>
            <person name="Mullins K.E."/>
            <person name="Clifford R.J."/>
            <person name="Onmus-Leone F."/>
            <person name="Yang Y."/>
            <person name="Jiang J."/>
            <person name="Leguia M."/>
            <person name="Kasper M.R."/>
            <person name="Maguina C."/>
            <person name="Lesho E.P."/>
            <person name="Jarman R.G."/>
            <person name="Richards A.L."/>
            <person name="Blazes D."/>
        </authorList>
    </citation>
    <scope>NUCLEOTIDE SEQUENCE [LARGE SCALE GENOMIC DNA]</scope>
    <source>
        <strain evidence="2 3">20.00</strain>
    </source>
</reference>
<dbReference type="InterPro" id="IPR012332">
    <property type="entry name" value="Autotransporter_pectin_lyase_C"/>
</dbReference>
<dbReference type="PATRIC" id="fig|1318743.3.peg.124"/>
<dbReference type="InterPro" id="IPR006315">
    <property type="entry name" value="OM_autotransptr_brl_dom"/>
</dbReference>
<organism evidence="2 3">
    <name type="scientific">Bartonella ancashensis</name>
    <dbReference type="NCBI Taxonomy" id="1318743"/>
    <lineage>
        <taxon>Bacteria</taxon>
        <taxon>Pseudomonadati</taxon>
        <taxon>Pseudomonadota</taxon>
        <taxon>Alphaproteobacteria</taxon>
        <taxon>Hyphomicrobiales</taxon>
        <taxon>Bartonellaceae</taxon>
        <taxon>Bartonella</taxon>
    </lineage>
</organism>
<dbReference type="GO" id="GO:0019867">
    <property type="term" value="C:outer membrane"/>
    <property type="evidence" value="ECO:0007669"/>
    <property type="project" value="InterPro"/>
</dbReference>
<dbReference type="NCBIfam" id="TIGR01414">
    <property type="entry name" value="autotrans_barl"/>
    <property type="match status" value="1"/>
</dbReference>
<dbReference type="PANTHER" id="PTHR35037:SF3">
    <property type="entry name" value="C-TERMINAL REGION OF AIDA-LIKE PROTEIN"/>
    <property type="match status" value="1"/>
</dbReference>
<proteinExistence type="predicted"/>
<dbReference type="RefSeq" id="WP_053943627.1">
    <property type="nucleotide sequence ID" value="NZ_CP010401.1"/>
</dbReference>
<dbReference type="InterPro" id="IPR005546">
    <property type="entry name" value="Autotransporte_beta"/>
</dbReference>
<dbReference type="SUPFAM" id="SSF103515">
    <property type="entry name" value="Autotransporter"/>
    <property type="match status" value="1"/>
</dbReference>
<dbReference type="PANTHER" id="PTHR35037">
    <property type="entry name" value="C-TERMINAL REGION OF AIDA-LIKE PROTEIN"/>
    <property type="match status" value="1"/>
</dbReference>
<dbReference type="KEGG" id="banc:PU02_0119"/>
<dbReference type="OrthoDB" id="7922675at2"/>
<dbReference type="Gene3D" id="2.160.20.20">
    <property type="match status" value="1"/>
</dbReference>
<gene>
    <name evidence="2" type="ORF">PU02_0119</name>
</gene>
<dbReference type="InterPro" id="IPR051551">
    <property type="entry name" value="Autotransporter_adhesion"/>
</dbReference>
<dbReference type="Gene3D" id="2.40.128.130">
    <property type="entry name" value="Autotransporter beta-domain"/>
    <property type="match status" value="1"/>
</dbReference>
<evidence type="ECO:0000313" key="2">
    <source>
        <dbReference type="EMBL" id="ALE02933.1"/>
    </source>
</evidence>
<keyword evidence="3" id="KW-1185">Reference proteome</keyword>
<protein>
    <recommendedName>
        <fullName evidence="1">Autotransporter domain-containing protein</fullName>
    </recommendedName>
</protein>
<dbReference type="STRING" id="1318743.PU02_0119"/>
<dbReference type="SUPFAM" id="SSF51126">
    <property type="entry name" value="Pectin lyase-like"/>
    <property type="match status" value="1"/>
</dbReference>
<sequence>MMIMKFGNISRLYSFFRAIVFTGGVFLALHGADVVAGVQGLYGGLSHDIYEGYDVSEGALNLRDTSILFRDANGISVGNASVNLDNVTISRVKDSDLGKERRILRSNVSAIDLKEGATVVATNVNVVGPSDLYTYETFQGVSRLKRVPFSGVILFKGSQINLKNSNFKDVNVGLAGNGKVHMVGGSIIEAVEGVSVWENGAEVILDKVSFEDVSRGIHAEEFAVVKMAGGKISSRNVGVHVGRNAAVQLQGVSVEVREDVSEHAKNTRLFLSNVAVYVYDKASATMVGGSLRFEGGDAIRVHKDGSFVATGVTVSDSSSDVVRDSEKDRENAAFSLGCGGSTLFKGGKVDLSHSHAFLVRSGDGAYGGCSSGYRVGVVGSDIAVKGKKFYGVYFLHEREDGEELLVQGKGGSEEKRSGGIISLEAAALSVSDNAAIYSSGSSGHVRLSKGSKISGKELLRVVNFSPLVEVYADQSSLTGGTHVDSGSFAKLDLRNGSRWTLVGGENRSQGRLHSAVHSNISSIALEDSEIVFAPSSLKNYGYQTLHIGHRVSSVQREDRVQGQQEVHQKERRVVYSASGDARLHLNVHLDSEGWLDSRRADHVVIDGDISKESAATKVRVVGRVRCEADVESVDGVRYRDVSLIQVFGAAQDDSFVLDGPYTAVDGFPYQYVLKAYGPNTQLRKGESSRKLIDSDRDFWDFRLENKYIEAEYGQDGGPKLPIRAVVPQVPTYLLLPNTLFHVDLMDVKNQHKLFETAVNLLRPSAFIMNGYGGAYKYASDLSAREYGYGADVSYSALQIGAVLKTTEIGKNVLSFGAAGSYGHLLLKPKEVEYSLRDTFDKFSVMTYARVQRDGGLYAEGSISYGFVRGDVTTAARGKTAHLRGIPVNLSLTGGRPFAVKYGKFTVEPQFQVVYQKLFMSKVRDVDGFDVNFDHPDQFTARIGGDVSKMVWDLEKDGAVSLYGKLYMTKSYGKEQSVFFKDAFRLSSFGSYLEGGVGVNAELSSAVVLHGDVLYQHRLGDAGFSGISFSGGLRYRF</sequence>
<dbReference type="Proteomes" id="UP000057213">
    <property type="component" value="Chromosome"/>
</dbReference>
<dbReference type="InterPro" id="IPR036709">
    <property type="entry name" value="Autotransporte_beta_dom_sf"/>
</dbReference>
<dbReference type="InterPro" id="IPR011050">
    <property type="entry name" value="Pectin_lyase_fold/virulence"/>
</dbReference>